<accession>A0A388M1N8</accession>
<dbReference type="EMBL" id="BFEA01000676">
    <property type="protein sequence ID" value="GBG88497.1"/>
    <property type="molecule type" value="Genomic_DNA"/>
</dbReference>
<evidence type="ECO:0000256" key="5">
    <source>
        <dbReference type="ARBA" id="ARBA00023136"/>
    </source>
</evidence>
<dbReference type="InterPro" id="IPR032816">
    <property type="entry name" value="VTT_dom"/>
</dbReference>
<dbReference type="GO" id="GO:0005886">
    <property type="term" value="C:plasma membrane"/>
    <property type="evidence" value="ECO:0007669"/>
    <property type="project" value="UniProtKB-SubCell"/>
</dbReference>
<keyword evidence="9" id="KW-1185">Reference proteome</keyword>
<keyword evidence="3 6" id="KW-0812">Transmembrane</keyword>
<feature type="domain" description="VTT" evidence="7">
    <location>
        <begin position="65"/>
        <end position="183"/>
    </location>
</feature>
<dbReference type="AlphaFoldDB" id="A0A388M1N8"/>
<keyword evidence="5 6" id="KW-0472">Membrane</keyword>
<feature type="transmembrane region" description="Helical" evidence="6">
    <location>
        <begin position="76"/>
        <end position="101"/>
    </location>
</feature>
<evidence type="ECO:0000256" key="4">
    <source>
        <dbReference type="ARBA" id="ARBA00022989"/>
    </source>
</evidence>
<dbReference type="InterPro" id="IPR015414">
    <property type="entry name" value="TMEM64"/>
</dbReference>
<dbReference type="PANTHER" id="PTHR12677">
    <property type="entry name" value="GOLGI APPARATUS MEMBRANE PROTEIN TVP38-RELATED"/>
    <property type="match status" value="1"/>
</dbReference>
<keyword evidence="4 6" id="KW-1133">Transmembrane helix</keyword>
<dbReference type="Gramene" id="GBG88497">
    <property type="protein sequence ID" value="GBG88497"/>
    <property type="gene ID" value="CBR_g47968"/>
</dbReference>
<keyword evidence="2" id="KW-1003">Cell membrane</keyword>
<comment type="subcellular location">
    <subcellularLocation>
        <location evidence="1">Cell membrane</location>
        <topology evidence="1">Multi-pass membrane protein</topology>
    </subcellularLocation>
</comment>
<name>A0A388M1N8_CHABU</name>
<evidence type="ECO:0000256" key="6">
    <source>
        <dbReference type="SAM" id="Phobius"/>
    </source>
</evidence>
<evidence type="ECO:0000256" key="1">
    <source>
        <dbReference type="ARBA" id="ARBA00004651"/>
    </source>
</evidence>
<comment type="caution">
    <text evidence="8">The sequence shown here is derived from an EMBL/GenBank/DDBJ whole genome shotgun (WGS) entry which is preliminary data.</text>
</comment>
<dbReference type="Proteomes" id="UP000265515">
    <property type="component" value="Unassembled WGS sequence"/>
</dbReference>
<sequence>MAVRWHTVGRLVLLIVLVVVMVTASVMLPVEKVLRNFIVWLKNDVGPWGPLVLILAYIPSSVLAIPGSILTLGGGYLFGLPLGFAADSIGSTAGAAAAFLVGRTIGRAYVVSKVRAYPRFTAIATAIELSGFKIVFLLRLVPMLPFNVLNYLLSITPLNVSTYTLASWLGMMPSTLVLVYVGTTLKSIQDIIHGGGEPPSKWKWAFVVVGLLFSVAILSLVTAIAKKSLKKVLEEQSMTSPAGTEVAAAAETVIVLPSPGSEAGDKHSNETFKEPLLVRLHGPSPAATVSPRYDDLP</sequence>
<dbReference type="Pfam" id="PF09335">
    <property type="entry name" value="VTT_dom"/>
    <property type="match status" value="1"/>
</dbReference>
<feature type="transmembrane region" description="Helical" evidence="6">
    <location>
        <begin position="204"/>
        <end position="225"/>
    </location>
</feature>
<feature type="transmembrane region" description="Helical" evidence="6">
    <location>
        <begin position="122"/>
        <end position="141"/>
    </location>
</feature>
<dbReference type="STRING" id="69332.A0A388M1N8"/>
<gene>
    <name evidence="8" type="ORF">CBR_g47968</name>
</gene>
<evidence type="ECO:0000313" key="9">
    <source>
        <dbReference type="Proteomes" id="UP000265515"/>
    </source>
</evidence>
<evidence type="ECO:0000256" key="3">
    <source>
        <dbReference type="ARBA" id="ARBA00022692"/>
    </source>
</evidence>
<feature type="transmembrane region" description="Helical" evidence="6">
    <location>
        <begin position="51"/>
        <end position="70"/>
    </location>
</feature>
<evidence type="ECO:0000259" key="7">
    <source>
        <dbReference type="Pfam" id="PF09335"/>
    </source>
</evidence>
<dbReference type="OrthoDB" id="166803at2759"/>
<reference evidence="8 9" key="1">
    <citation type="journal article" date="2018" name="Cell">
        <title>The Chara Genome: Secondary Complexity and Implications for Plant Terrestrialization.</title>
        <authorList>
            <person name="Nishiyama T."/>
            <person name="Sakayama H."/>
            <person name="Vries J.D."/>
            <person name="Buschmann H."/>
            <person name="Saint-Marcoux D."/>
            <person name="Ullrich K.K."/>
            <person name="Haas F.B."/>
            <person name="Vanderstraeten L."/>
            <person name="Becker D."/>
            <person name="Lang D."/>
            <person name="Vosolsobe S."/>
            <person name="Rombauts S."/>
            <person name="Wilhelmsson P.K.I."/>
            <person name="Janitza P."/>
            <person name="Kern R."/>
            <person name="Heyl A."/>
            <person name="Rumpler F."/>
            <person name="Villalobos L.I.A.C."/>
            <person name="Clay J.M."/>
            <person name="Skokan R."/>
            <person name="Toyoda A."/>
            <person name="Suzuki Y."/>
            <person name="Kagoshima H."/>
            <person name="Schijlen E."/>
            <person name="Tajeshwar N."/>
            <person name="Catarino B."/>
            <person name="Hetherington A.J."/>
            <person name="Saltykova A."/>
            <person name="Bonnot C."/>
            <person name="Breuninger H."/>
            <person name="Symeonidi A."/>
            <person name="Radhakrishnan G.V."/>
            <person name="Van Nieuwerburgh F."/>
            <person name="Deforce D."/>
            <person name="Chang C."/>
            <person name="Karol K.G."/>
            <person name="Hedrich R."/>
            <person name="Ulvskov P."/>
            <person name="Glockner G."/>
            <person name="Delwiche C.F."/>
            <person name="Petrasek J."/>
            <person name="Van de Peer Y."/>
            <person name="Friml J."/>
            <person name="Beilby M."/>
            <person name="Dolan L."/>
            <person name="Kohara Y."/>
            <person name="Sugano S."/>
            <person name="Fujiyama A."/>
            <person name="Delaux P.-M."/>
            <person name="Quint M."/>
            <person name="TheiBen G."/>
            <person name="Hagemann M."/>
            <person name="Harholt J."/>
            <person name="Dunand C."/>
            <person name="Zachgo S."/>
            <person name="Langdale J."/>
            <person name="Maumus F."/>
            <person name="Straeten D.V.D."/>
            <person name="Gould S.B."/>
            <person name="Rensing S.A."/>
        </authorList>
    </citation>
    <scope>NUCLEOTIDE SEQUENCE [LARGE SCALE GENOMIC DNA]</scope>
    <source>
        <strain evidence="8 9">S276</strain>
    </source>
</reference>
<protein>
    <recommendedName>
        <fullName evidence="7">VTT domain-containing protein</fullName>
    </recommendedName>
</protein>
<feature type="transmembrane region" description="Helical" evidence="6">
    <location>
        <begin position="12"/>
        <end position="30"/>
    </location>
</feature>
<dbReference type="OMA" id="LYGTWWG"/>
<proteinExistence type="predicted"/>
<evidence type="ECO:0000313" key="8">
    <source>
        <dbReference type="EMBL" id="GBG88497.1"/>
    </source>
</evidence>
<dbReference type="PANTHER" id="PTHR12677:SF24">
    <property type="entry name" value="OS07G0655900 PROTEIN"/>
    <property type="match status" value="1"/>
</dbReference>
<organism evidence="8 9">
    <name type="scientific">Chara braunii</name>
    <name type="common">Braun's stonewort</name>
    <dbReference type="NCBI Taxonomy" id="69332"/>
    <lineage>
        <taxon>Eukaryota</taxon>
        <taxon>Viridiplantae</taxon>
        <taxon>Streptophyta</taxon>
        <taxon>Charophyceae</taxon>
        <taxon>Charales</taxon>
        <taxon>Characeae</taxon>
        <taxon>Chara</taxon>
    </lineage>
</organism>
<evidence type="ECO:0000256" key="2">
    <source>
        <dbReference type="ARBA" id="ARBA00022475"/>
    </source>
</evidence>